<protein>
    <submittedName>
        <fullName evidence="1">Uncharacterized protein</fullName>
    </submittedName>
</protein>
<dbReference type="VEuPathDB" id="FungiDB:CAGL0H07337g"/>
<evidence type="ECO:0000313" key="2">
    <source>
        <dbReference type="Proteomes" id="UP000054886"/>
    </source>
</evidence>
<dbReference type="VEuPathDB" id="FungiDB:GWK60_H07315"/>
<organism evidence="1 2">
    <name type="scientific">Candida glabrata</name>
    <name type="common">Yeast</name>
    <name type="synonym">Torulopsis glabrata</name>
    <dbReference type="NCBI Taxonomy" id="5478"/>
    <lineage>
        <taxon>Eukaryota</taxon>
        <taxon>Fungi</taxon>
        <taxon>Dikarya</taxon>
        <taxon>Ascomycota</taxon>
        <taxon>Saccharomycotina</taxon>
        <taxon>Saccharomycetes</taxon>
        <taxon>Saccharomycetales</taxon>
        <taxon>Saccharomycetaceae</taxon>
        <taxon>Nakaseomyces</taxon>
    </lineage>
</organism>
<sequence>MTRVDPVSAMRLAEEIAKRQEVLIYTRYQNNIEYYRELQRQADEMSVSDEVQSQISGVDDYLATTAKLYELSGNCKENKTHTNTNYDSNTQDKIARSPMPNVNCIDGGCAIDKPHSDSKSTFTPSTYVSCPFPLQDPRFKVIDVFLNEN</sequence>
<dbReference type="VEuPathDB" id="FungiDB:B1J91_H07337g"/>
<proteinExistence type="predicted"/>
<dbReference type="Proteomes" id="UP000054886">
    <property type="component" value="Unassembled WGS sequence"/>
</dbReference>
<dbReference type="EMBL" id="LLZZ01000116">
    <property type="protein sequence ID" value="KTB04706.1"/>
    <property type="molecule type" value="Genomic_DNA"/>
</dbReference>
<evidence type="ECO:0000313" key="1">
    <source>
        <dbReference type="EMBL" id="KTB04706.1"/>
    </source>
</evidence>
<accession>A0A0W0E9Y6</accession>
<reference evidence="1 2" key="1">
    <citation type="submission" date="2015-10" db="EMBL/GenBank/DDBJ databases">
        <title>Draft genomes sequences of Candida glabrata isolates 1A, 1B, 2A, 2B, 3A and 3B.</title>
        <authorList>
            <person name="Haavelsrud O.E."/>
            <person name="Gaustad P."/>
        </authorList>
    </citation>
    <scope>NUCLEOTIDE SEQUENCE [LARGE SCALE GENOMIC DNA]</scope>
    <source>
        <strain evidence="1">910700640</strain>
    </source>
</reference>
<comment type="caution">
    <text evidence="1">The sequence shown here is derived from an EMBL/GenBank/DDBJ whole genome shotgun (WGS) entry which is preliminary data.</text>
</comment>
<name>A0A0W0E9Y6_CANGB</name>
<dbReference type="AlphaFoldDB" id="A0A0W0E9Y6"/>
<gene>
    <name evidence="1" type="ORF">AO440_002209</name>
</gene>
<dbReference type="VEuPathDB" id="FungiDB:GVI51_H07249"/>